<organism evidence="1 2">
    <name type="scientific">Treponema vincentii ATCC 35580</name>
    <dbReference type="NCBI Taxonomy" id="596324"/>
    <lineage>
        <taxon>Bacteria</taxon>
        <taxon>Pseudomonadati</taxon>
        <taxon>Spirochaetota</taxon>
        <taxon>Spirochaetia</taxon>
        <taxon>Spirochaetales</taxon>
        <taxon>Treponemataceae</taxon>
        <taxon>Treponema</taxon>
    </lineage>
</organism>
<protein>
    <submittedName>
        <fullName evidence="1">Uncharacterized protein</fullName>
    </submittedName>
</protein>
<sequence>MAAKQFCRRAIKNDAAPCLLSRFVKFIRNFLYFCRVGKYVQDIVFLNNGIALRKDDFSSPYD</sequence>
<dbReference type="Proteomes" id="UP000004509">
    <property type="component" value="Unassembled WGS sequence"/>
</dbReference>
<accession>C8PMY0</accession>
<proteinExistence type="predicted"/>
<name>C8PMY0_9SPIR</name>
<reference evidence="1 2" key="1">
    <citation type="submission" date="2009-07" db="EMBL/GenBank/DDBJ databases">
        <authorList>
            <person name="Madupu R."/>
            <person name="Sebastian Y."/>
            <person name="Durkin A.S."/>
            <person name="Torralba M."/>
            <person name="Methe B."/>
            <person name="Sutton G.G."/>
            <person name="Strausberg R.L."/>
            <person name="Nelson K.E."/>
        </authorList>
    </citation>
    <scope>NUCLEOTIDE SEQUENCE [LARGE SCALE GENOMIC DNA]</scope>
    <source>
        <strain evidence="1 2">ATCC 35580</strain>
    </source>
</reference>
<evidence type="ECO:0000313" key="2">
    <source>
        <dbReference type="Proteomes" id="UP000004509"/>
    </source>
</evidence>
<evidence type="ECO:0000313" key="1">
    <source>
        <dbReference type="EMBL" id="EEV21123.1"/>
    </source>
</evidence>
<comment type="caution">
    <text evidence="1">The sequence shown here is derived from an EMBL/GenBank/DDBJ whole genome shotgun (WGS) entry which is preliminary data.</text>
</comment>
<dbReference type="AlphaFoldDB" id="C8PMY0"/>
<dbReference type="EMBL" id="ACYH01000012">
    <property type="protein sequence ID" value="EEV21123.1"/>
    <property type="molecule type" value="Genomic_DNA"/>
</dbReference>
<gene>
    <name evidence="1" type="ORF">TREVI0001_1482</name>
</gene>